<dbReference type="Gene3D" id="2.60.120.200">
    <property type="match status" value="1"/>
</dbReference>
<accession>A0A6C0HA98</accession>
<evidence type="ECO:0000313" key="3">
    <source>
        <dbReference type="EMBL" id="QHT77394.1"/>
    </source>
</evidence>
<feature type="transmembrane region" description="Helical" evidence="2">
    <location>
        <begin position="248"/>
        <end position="266"/>
    </location>
</feature>
<feature type="transmembrane region" description="Helical" evidence="2">
    <location>
        <begin position="62"/>
        <end position="83"/>
    </location>
</feature>
<keyword evidence="2" id="KW-0472">Membrane</keyword>
<proteinExistence type="predicted"/>
<feature type="region of interest" description="Disordered" evidence="1">
    <location>
        <begin position="614"/>
        <end position="635"/>
    </location>
</feature>
<feature type="transmembrane region" description="Helical" evidence="2">
    <location>
        <begin position="123"/>
        <end position="144"/>
    </location>
</feature>
<keyword evidence="2" id="KW-0812">Transmembrane</keyword>
<sequence>MDKVKKSNKFEEKSFNSFFNDRLCWLNDLMGPTLTKIFLVLLILFILILVGLYGDINDKSSASVLITCFLITILSLGLFFSFFSTIKTIYKNIRLFILIIFICIMIYYFTTISNSELKKNASYLFPIFLIIGFILLYFNIYHTFDYKELLSRYTYKPPDFIINKNISSIIIYICLCVFLFILYNSNVGKYALKSYNDTFGTNLKINFGLIIMFIVSTLIIGFICLVMSIFTEQEIPESLRLLLNKSTILYWSGFFALLAIFIWIFMTLSAYSNTGSGVANFLINAFFIVIILGIFFRFLTSTELYNKNPLLRLIVNSIFYIPCLFYSLFEGIYNLLLKLYGFTKMIPSMPGMPGTTRTTQKAQAESYFWVLIFVLILYFIYYVAYPYFTYQNETQNGMLLVNKPISIHNQTTLASYQTLHGSEKFDYQYGLSFWLYLDSENPSINLAGNKYTSVIHYGDKFNLVYNVKLNTMRLITKNNGNSKNILDDEGNTILFEKPNILLQKWNNIIINYNGGTLDIFYNGLLEKSKLQIVPFMEYDSLIVGKDKGIFGRICNVNYFKETLISSQIYSLYNSLKNKDPPIVSHINKTVMDISTYTIQPISSFITSDPDYDSNLPSGDELNDEDDSSNIKNDPKNISNFNPDYLSLKWYFKANKDNQNV</sequence>
<feature type="transmembrane region" description="Helical" evidence="2">
    <location>
        <begin position="165"/>
        <end position="185"/>
    </location>
</feature>
<name>A0A6C0HA98_9ZZZZ</name>
<protein>
    <submittedName>
        <fullName evidence="3">Uncharacterized protein</fullName>
    </submittedName>
</protein>
<evidence type="ECO:0000256" key="1">
    <source>
        <dbReference type="SAM" id="MobiDB-lite"/>
    </source>
</evidence>
<feature type="transmembrane region" description="Helical" evidence="2">
    <location>
        <begin position="310"/>
        <end position="329"/>
    </location>
</feature>
<feature type="transmembrane region" description="Helical" evidence="2">
    <location>
        <begin position="367"/>
        <end position="388"/>
    </location>
</feature>
<feature type="transmembrane region" description="Helical" evidence="2">
    <location>
        <begin position="278"/>
        <end position="298"/>
    </location>
</feature>
<dbReference type="AlphaFoldDB" id="A0A6C0HA98"/>
<feature type="transmembrane region" description="Helical" evidence="2">
    <location>
        <begin position="37"/>
        <end position="56"/>
    </location>
</feature>
<feature type="transmembrane region" description="Helical" evidence="2">
    <location>
        <begin position="205"/>
        <end position="227"/>
    </location>
</feature>
<organism evidence="3">
    <name type="scientific">viral metagenome</name>
    <dbReference type="NCBI Taxonomy" id="1070528"/>
    <lineage>
        <taxon>unclassified sequences</taxon>
        <taxon>metagenomes</taxon>
        <taxon>organismal metagenomes</taxon>
    </lineage>
</organism>
<reference evidence="3" key="1">
    <citation type="journal article" date="2020" name="Nature">
        <title>Giant virus diversity and host interactions through global metagenomics.</title>
        <authorList>
            <person name="Schulz F."/>
            <person name="Roux S."/>
            <person name="Paez-Espino D."/>
            <person name="Jungbluth S."/>
            <person name="Walsh D.A."/>
            <person name="Denef V.J."/>
            <person name="McMahon K.D."/>
            <person name="Konstantinidis K.T."/>
            <person name="Eloe-Fadrosh E.A."/>
            <person name="Kyrpides N.C."/>
            <person name="Woyke T."/>
        </authorList>
    </citation>
    <scope>NUCLEOTIDE SEQUENCE</scope>
    <source>
        <strain evidence="3">GVMAG-M-3300023179-86</strain>
    </source>
</reference>
<feature type="transmembrane region" description="Helical" evidence="2">
    <location>
        <begin position="95"/>
        <end position="111"/>
    </location>
</feature>
<dbReference type="EMBL" id="MN739917">
    <property type="protein sequence ID" value="QHT77394.1"/>
    <property type="molecule type" value="Genomic_DNA"/>
</dbReference>
<evidence type="ECO:0000256" key="2">
    <source>
        <dbReference type="SAM" id="Phobius"/>
    </source>
</evidence>
<keyword evidence="2" id="KW-1133">Transmembrane helix</keyword>
<dbReference type="SUPFAM" id="SSF49899">
    <property type="entry name" value="Concanavalin A-like lectins/glucanases"/>
    <property type="match status" value="1"/>
</dbReference>
<dbReference type="InterPro" id="IPR013320">
    <property type="entry name" value="ConA-like_dom_sf"/>
</dbReference>